<dbReference type="InterPro" id="IPR010390">
    <property type="entry name" value="ABC-2_transporter-like"/>
</dbReference>
<accession>A0A318EQA9</accession>
<sequence length="267" mass="30532">MKKYLSFFRMRFINGFQYRIAALAGIITQFVWGMMEILMFRAFYRANPSAFPMEFSALSSYVWFQQAFLALFMTWFWEKELFESIKTGNIAYELCRPVDIYSMWFVRGIANRASKAILRCIPILLTGYLLPSPYRLVLPDHLSVFVLFLMSMLLGFLVVVAYGMIIYGLTFYTVNPMGIRMVSQSLAEFLSGAVIPLPFLPDKIRAVVELLPFAAMQNVPFRIYSQDISGSDIYQAMLLQVIWLIILVTVGKIIMNKALGSLTVQGG</sequence>
<organism evidence="2 3">
    <name type="scientific">Lachnotalea glycerini</name>
    <dbReference type="NCBI Taxonomy" id="1763509"/>
    <lineage>
        <taxon>Bacteria</taxon>
        <taxon>Bacillati</taxon>
        <taxon>Bacillota</taxon>
        <taxon>Clostridia</taxon>
        <taxon>Lachnospirales</taxon>
        <taxon>Lachnospiraceae</taxon>
        <taxon>Lachnotalea</taxon>
    </lineage>
</organism>
<keyword evidence="1" id="KW-0472">Membrane</keyword>
<feature type="transmembrane region" description="Helical" evidence="1">
    <location>
        <begin position="142"/>
        <end position="169"/>
    </location>
</feature>
<dbReference type="AlphaFoldDB" id="A0A318EQA9"/>
<dbReference type="PANTHER" id="PTHR36832">
    <property type="entry name" value="SLR1174 PROTEIN-RELATED"/>
    <property type="match status" value="1"/>
</dbReference>
<evidence type="ECO:0000313" key="2">
    <source>
        <dbReference type="EMBL" id="PXV89360.1"/>
    </source>
</evidence>
<reference evidence="2 3" key="1">
    <citation type="submission" date="2018-05" db="EMBL/GenBank/DDBJ databases">
        <title>Genomic Encyclopedia of Type Strains, Phase IV (KMG-IV): sequencing the most valuable type-strain genomes for metagenomic binning, comparative biology and taxonomic classification.</title>
        <authorList>
            <person name="Goeker M."/>
        </authorList>
    </citation>
    <scope>NUCLEOTIDE SEQUENCE [LARGE SCALE GENOMIC DNA]</scope>
    <source>
        <strain evidence="2 3">DSM 28816</strain>
    </source>
</reference>
<feature type="transmembrane region" description="Helical" evidence="1">
    <location>
        <begin position="60"/>
        <end position="77"/>
    </location>
</feature>
<dbReference type="Pfam" id="PF06182">
    <property type="entry name" value="ABC2_membrane_6"/>
    <property type="match status" value="1"/>
</dbReference>
<comment type="caution">
    <text evidence="2">The sequence shown here is derived from an EMBL/GenBank/DDBJ whole genome shotgun (WGS) entry which is preliminary data.</text>
</comment>
<dbReference type="Proteomes" id="UP000247523">
    <property type="component" value="Unassembled WGS sequence"/>
</dbReference>
<proteinExistence type="predicted"/>
<evidence type="ECO:0000313" key="3">
    <source>
        <dbReference type="Proteomes" id="UP000247523"/>
    </source>
</evidence>
<name>A0A318EQA9_9FIRM</name>
<feature type="transmembrane region" description="Helical" evidence="1">
    <location>
        <begin position="233"/>
        <end position="255"/>
    </location>
</feature>
<dbReference type="PANTHER" id="PTHR36832:SF2">
    <property type="entry name" value="INTEGRAL MEMBRANE PROTEIN"/>
    <property type="match status" value="1"/>
</dbReference>
<feature type="transmembrane region" description="Helical" evidence="1">
    <location>
        <begin position="116"/>
        <end position="136"/>
    </location>
</feature>
<keyword evidence="1" id="KW-0812">Transmembrane</keyword>
<evidence type="ECO:0000256" key="1">
    <source>
        <dbReference type="SAM" id="Phobius"/>
    </source>
</evidence>
<feature type="transmembrane region" description="Helical" evidence="1">
    <location>
        <begin position="20"/>
        <end position="40"/>
    </location>
</feature>
<keyword evidence="1" id="KW-1133">Transmembrane helix</keyword>
<gene>
    <name evidence="2" type="ORF">C8E03_1067</name>
</gene>
<protein>
    <submittedName>
        <fullName evidence="2">ABC-2 type transport system permease protein</fullName>
    </submittedName>
</protein>
<dbReference type="RefSeq" id="WP_110291168.1">
    <property type="nucleotide sequence ID" value="NZ_QICS01000006.1"/>
</dbReference>
<dbReference type="EMBL" id="QICS01000006">
    <property type="protein sequence ID" value="PXV89360.1"/>
    <property type="molecule type" value="Genomic_DNA"/>
</dbReference>